<comment type="pathway">
    <text evidence="7">Bacterial outer membrane biogenesis; LPS lipid A biosynthesis.</text>
</comment>
<dbReference type="InterPro" id="IPR018357">
    <property type="entry name" value="Hexapep_transf_CS"/>
</dbReference>
<feature type="active site" description="Proton acceptor" evidence="7">
    <location>
        <position position="257"/>
    </location>
</feature>
<keyword evidence="3 7" id="KW-0808">Transferase</keyword>
<gene>
    <name evidence="7 9" type="primary">lpxD</name>
    <name evidence="9" type="ORF">H5985_05075</name>
</gene>
<keyword evidence="4 7" id="KW-0677">Repeat</keyword>
<comment type="function">
    <text evidence="7">Catalyzes the N-acylation of UDP-3-O-acylglucosamine using 3-hydroxyacyl-ACP as the acyl donor. Is involved in the biosynthesis of lipid A, a phosphorylated glycolipid that anchors the lipopolysaccharide to the outer membrane of the cell.</text>
</comment>
<accession>A0ABS2GT48</accession>
<dbReference type="NCBIfam" id="TIGR01853">
    <property type="entry name" value="lipid_A_lpxD"/>
    <property type="match status" value="1"/>
</dbReference>
<feature type="domain" description="UDP-3-O-[3-hydroxymyristoyl] glucosamine N-acyltransferase non-repeat region" evidence="8">
    <location>
        <begin position="37"/>
        <end position="105"/>
    </location>
</feature>
<dbReference type="InterPro" id="IPR020573">
    <property type="entry name" value="UDP_GlcNAc_AcTrfase_non-rep"/>
</dbReference>
<evidence type="ECO:0000313" key="10">
    <source>
        <dbReference type="Proteomes" id="UP000777002"/>
    </source>
</evidence>
<keyword evidence="6 7" id="KW-0012">Acyltransferase</keyword>
<evidence type="ECO:0000256" key="3">
    <source>
        <dbReference type="ARBA" id="ARBA00022679"/>
    </source>
</evidence>
<keyword evidence="5 7" id="KW-0443">Lipid metabolism</keyword>
<dbReference type="NCBIfam" id="NF002060">
    <property type="entry name" value="PRK00892.1"/>
    <property type="match status" value="1"/>
</dbReference>
<dbReference type="RefSeq" id="WP_205050228.1">
    <property type="nucleotide sequence ID" value="NZ_JACJKX010000007.1"/>
</dbReference>
<keyword evidence="1 7" id="KW-0444">Lipid biosynthesis</keyword>
<dbReference type="HAMAP" id="MF_00523">
    <property type="entry name" value="LpxD"/>
    <property type="match status" value="1"/>
</dbReference>
<sequence>MTQRTAYPIVALVEAVRRQSAGRLAQELVGPFEGVCVRSIGALSHAKPDEVAFLANSKYIGEVKDCQAGVVVLRQEDKEKIYGEECPRAMVITPDPYAWFAFALQVVEKLESKFASGIHPHASVAITAKVDPTARVDAGAVIEDHAVIGARAWIGANCVVGLGSVIGEDTRLHPNVTVDHHCTIGARCILQSGCVIGGDGFGFAPFNGEWVKIPQIGSVRIEDDVEIGANTAVDRGALDDTVIGKGTKIDNLIQIAHNCRIGEHCVMAGAASMAGSTTLGDHVTVGGAANINGHITIPSGVTVGPATTVVSFPDDVKLMMGFFPAMPNRDFERSAVLIKQLPQMRKRLRALEEALAKLDNSNEGK</sequence>
<dbReference type="InterPro" id="IPR007691">
    <property type="entry name" value="LpxD"/>
</dbReference>
<dbReference type="Pfam" id="PF00132">
    <property type="entry name" value="Hexapep"/>
    <property type="match status" value="1"/>
</dbReference>
<comment type="subunit">
    <text evidence="7">Homotrimer.</text>
</comment>
<comment type="similarity">
    <text evidence="7">Belongs to the transferase hexapeptide repeat family. LpxD subfamily.</text>
</comment>
<dbReference type="PROSITE" id="PS00101">
    <property type="entry name" value="HEXAPEP_TRANSFERASES"/>
    <property type="match status" value="1"/>
</dbReference>
<evidence type="ECO:0000256" key="6">
    <source>
        <dbReference type="ARBA" id="ARBA00023315"/>
    </source>
</evidence>
<dbReference type="PANTHER" id="PTHR43378">
    <property type="entry name" value="UDP-3-O-ACYLGLUCOSAMINE N-ACYLTRANSFERASE"/>
    <property type="match status" value="1"/>
</dbReference>
<organism evidence="9 10">
    <name type="scientific">Parasutterella secunda</name>
    <dbReference type="NCBI Taxonomy" id="626947"/>
    <lineage>
        <taxon>Bacteria</taxon>
        <taxon>Pseudomonadati</taxon>
        <taxon>Pseudomonadota</taxon>
        <taxon>Betaproteobacteria</taxon>
        <taxon>Burkholderiales</taxon>
        <taxon>Sutterellaceae</taxon>
        <taxon>Parasutterella</taxon>
    </lineage>
</organism>
<dbReference type="Pfam" id="PF04613">
    <property type="entry name" value="LpxD"/>
    <property type="match status" value="1"/>
</dbReference>
<evidence type="ECO:0000256" key="5">
    <source>
        <dbReference type="ARBA" id="ARBA00023098"/>
    </source>
</evidence>
<dbReference type="PANTHER" id="PTHR43378:SF2">
    <property type="entry name" value="UDP-3-O-ACYLGLUCOSAMINE N-ACYLTRANSFERASE 1, MITOCHONDRIAL-RELATED"/>
    <property type="match status" value="1"/>
</dbReference>
<name>A0ABS2GT48_9BURK</name>
<evidence type="ECO:0000256" key="7">
    <source>
        <dbReference type="HAMAP-Rule" id="MF_00523"/>
    </source>
</evidence>
<dbReference type="SUPFAM" id="SSF51161">
    <property type="entry name" value="Trimeric LpxA-like enzymes"/>
    <property type="match status" value="1"/>
</dbReference>
<dbReference type="Gene3D" id="2.160.10.10">
    <property type="entry name" value="Hexapeptide repeat proteins"/>
    <property type="match status" value="1"/>
</dbReference>
<dbReference type="Proteomes" id="UP000777002">
    <property type="component" value="Unassembled WGS sequence"/>
</dbReference>
<dbReference type="InterPro" id="IPR011004">
    <property type="entry name" value="Trimer_LpxA-like_sf"/>
</dbReference>
<dbReference type="EC" id="2.3.1.191" evidence="7"/>
<reference evidence="9 10" key="1">
    <citation type="journal article" date="2021" name="Sci. Rep.">
        <title>The distribution of antibiotic resistance genes in chicken gut microbiota commensals.</title>
        <authorList>
            <person name="Juricova H."/>
            <person name="Matiasovicova J."/>
            <person name="Kubasova T."/>
            <person name="Cejkova D."/>
            <person name="Rychlik I."/>
        </authorList>
    </citation>
    <scope>NUCLEOTIDE SEQUENCE [LARGE SCALE GENOMIC DNA]</scope>
    <source>
        <strain evidence="9 10">An562</strain>
    </source>
</reference>
<keyword evidence="10" id="KW-1185">Reference proteome</keyword>
<evidence type="ECO:0000256" key="4">
    <source>
        <dbReference type="ARBA" id="ARBA00022737"/>
    </source>
</evidence>
<protein>
    <recommendedName>
        <fullName evidence="7">UDP-3-O-acylglucosamine N-acyltransferase</fullName>
        <ecNumber evidence="7">2.3.1.191</ecNumber>
    </recommendedName>
</protein>
<dbReference type="EMBL" id="JACJKX010000007">
    <property type="protein sequence ID" value="MBM6928641.1"/>
    <property type="molecule type" value="Genomic_DNA"/>
</dbReference>
<comment type="catalytic activity">
    <reaction evidence="7">
        <text>a UDP-3-O-[(3R)-3-hydroxyacyl]-alpha-D-glucosamine + a (3R)-hydroxyacyl-[ACP] = a UDP-2-N,3-O-bis[(3R)-3-hydroxyacyl]-alpha-D-glucosamine + holo-[ACP] + H(+)</text>
        <dbReference type="Rhea" id="RHEA:53836"/>
        <dbReference type="Rhea" id="RHEA-COMP:9685"/>
        <dbReference type="Rhea" id="RHEA-COMP:9945"/>
        <dbReference type="ChEBI" id="CHEBI:15378"/>
        <dbReference type="ChEBI" id="CHEBI:64479"/>
        <dbReference type="ChEBI" id="CHEBI:78827"/>
        <dbReference type="ChEBI" id="CHEBI:137740"/>
        <dbReference type="ChEBI" id="CHEBI:137748"/>
        <dbReference type="EC" id="2.3.1.191"/>
    </reaction>
</comment>
<dbReference type="Gene3D" id="3.40.1390.10">
    <property type="entry name" value="MurE/MurF, N-terminal domain"/>
    <property type="match status" value="1"/>
</dbReference>
<evidence type="ECO:0000313" key="9">
    <source>
        <dbReference type="EMBL" id="MBM6928641.1"/>
    </source>
</evidence>
<keyword evidence="2 7" id="KW-0441">Lipid A biosynthesis</keyword>
<comment type="caution">
    <text evidence="9">The sequence shown here is derived from an EMBL/GenBank/DDBJ whole genome shotgun (WGS) entry which is preliminary data.</text>
</comment>
<evidence type="ECO:0000256" key="2">
    <source>
        <dbReference type="ARBA" id="ARBA00022556"/>
    </source>
</evidence>
<dbReference type="InterPro" id="IPR001451">
    <property type="entry name" value="Hexapep"/>
</dbReference>
<dbReference type="GO" id="GO:0103118">
    <property type="term" value="F:UDP-3-O-[(3R)-3-hydroxyacyl]-glucosamine N-acyltransferase activity"/>
    <property type="evidence" value="ECO:0007669"/>
    <property type="project" value="UniProtKB-EC"/>
</dbReference>
<evidence type="ECO:0000259" key="8">
    <source>
        <dbReference type="Pfam" id="PF04613"/>
    </source>
</evidence>
<evidence type="ECO:0000256" key="1">
    <source>
        <dbReference type="ARBA" id="ARBA00022516"/>
    </source>
</evidence>
<dbReference type="CDD" id="cd03352">
    <property type="entry name" value="LbH_LpxD"/>
    <property type="match status" value="1"/>
</dbReference>
<proteinExistence type="inferred from homology"/>